<dbReference type="InterPro" id="IPR027417">
    <property type="entry name" value="P-loop_NTPase"/>
</dbReference>
<organism evidence="3 4">
    <name type="scientific">Candidatus Ethanoperedens thermophilum</name>
    <dbReference type="NCBI Taxonomy" id="2766897"/>
    <lineage>
        <taxon>Archaea</taxon>
        <taxon>Methanobacteriati</taxon>
        <taxon>Methanobacteriota</taxon>
        <taxon>Stenosarchaea group</taxon>
        <taxon>Methanomicrobia</taxon>
        <taxon>Methanosarcinales</taxon>
        <taxon>Methanosarcinales incertae sedis</taxon>
        <taxon>GOM Arc I cluster</taxon>
        <taxon>Candidatus Ethanoperedens</taxon>
    </lineage>
</organism>
<dbReference type="AlphaFoldDB" id="A0A848DAE8"/>
<reference evidence="3" key="1">
    <citation type="journal article" date="2020" name="MBio">
        <title>'Candidatus Ethanoperedens,' a Thermophilic Genus of Archaea Mediating the Anaerobic Oxidation of Ethane.</title>
        <authorList>
            <person name="Hahn C.J."/>
            <person name="Laso-Perez R."/>
            <person name="Vulcano F."/>
            <person name="Vaziourakis K.M."/>
            <person name="Stokke R."/>
            <person name="Steen I.H."/>
            <person name="Teske A."/>
            <person name="Boetius A."/>
            <person name="Liebeke M."/>
            <person name="Amann R."/>
            <person name="Knittel K."/>
            <person name="Wegener G."/>
        </authorList>
    </citation>
    <scope>NUCLEOTIDE SEQUENCE</scope>
    <source>
        <strain evidence="3">GoM-Arc1-LC-WB58</strain>
    </source>
</reference>
<sequence length="591" mass="69783">MKFSKIYSNKNAQFHNIEFNEGLNVVLAEITDKSKTEKDTHNLGKTLLISIIDFLLLKNISKKSKFFLTKGGFKEQVFFAELKLNSRKYIIIRRGVDNPTKISFKINDYKLDGFQTQLNWDEENLPLDQAKEKLDKYLGFDVLPAWNYRKSVTYFLRTQNDFRDVFKLDKFKSRDKDWKPFMFDVLGFNGAVIRGKYDLEDEKSKIKNKLETLQQEADIHIEERDKIAGLLDIQSDDKKKIEEKIDKFNFYENDKAINKELVEDIDNRIQLLNTKRYSLSSEIKKIESSLSANQDTINLNKLKSLYKDVEIYFPDKLVHDYEMLLDFRKTITEERNKVLHENLKKIKKEFAILDKELEELEVQKEGLLAYLTEKDSYLKFKDTQKQLAKIEADIIRLKDKLEAIDRTSLFVRDMETKQSDIDDKIKEIHVLISERKHSEIRKIFNSIIKEILSTNALLSLKQNQHGNVEFEANIQNPMDLTITEEDYGNTYRKLLCIAFDLSILIHYANKSFYRFVYHDGALEALDDRKKINFLSLIRRKCSKYDLQYILTLIDSDLPKDENGNIIEFPDNEVCLRLHDRDDSGKLFKRSF</sequence>
<feature type="coiled-coil region" evidence="1">
    <location>
        <begin position="196"/>
        <end position="223"/>
    </location>
</feature>
<gene>
    <name evidence="3" type="ORF">GIS02_03745</name>
</gene>
<protein>
    <submittedName>
        <fullName evidence="3">DUF2326 domain-containing protein</fullName>
    </submittedName>
</protein>
<feature type="coiled-coil region" evidence="1">
    <location>
        <begin position="329"/>
        <end position="407"/>
    </location>
</feature>
<comment type="caution">
    <text evidence="3">The sequence shown here is derived from an EMBL/GenBank/DDBJ whole genome shotgun (WGS) entry which is preliminary data.</text>
</comment>
<evidence type="ECO:0000259" key="2">
    <source>
        <dbReference type="Pfam" id="PF10088"/>
    </source>
</evidence>
<name>A0A848DAE8_9EURY</name>
<proteinExistence type="predicted"/>
<dbReference type="Gene3D" id="3.40.50.300">
    <property type="entry name" value="P-loop containing nucleotide triphosphate hydrolases"/>
    <property type="match status" value="1"/>
</dbReference>
<dbReference type="InterPro" id="IPR018760">
    <property type="entry name" value="DUF2326"/>
</dbReference>
<keyword evidence="1" id="KW-0175">Coiled coil</keyword>
<dbReference type="EMBL" id="WNEG01000073">
    <property type="protein sequence ID" value="NMG83304.1"/>
    <property type="molecule type" value="Genomic_DNA"/>
</dbReference>
<evidence type="ECO:0000313" key="3">
    <source>
        <dbReference type="EMBL" id="NMG83304.1"/>
    </source>
</evidence>
<feature type="domain" description="DUF2326" evidence="2">
    <location>
        <begin position="448"/>
        <end position="590"/>
    </location>
</feature>
<evidence type="ECO:0000313" key="4">
    <source>
        <dbReference type="Proteomes" id="UP000606580"/>
    </source>
</evidence>
<accession>A0A848DAE8</accession>
<dbReference type="Pfam" id="PF10088">
    <property type="entry name" value="DUF2326"/>
    <property type="match status" value="1"/>
</dbReference>
<dbReference type="Proteomes" id="UP000606580">
    <property type="component" value="Unassembled WGS sequence"/>
</dbReference>
<evidence type="ECO:0000256" key="1">
    <source>
        <dbReference type="SAM" id="Coils"/>
    </source>
</evidence>